<reference evidence="1 2" key="1">
    <citation type="journal article" date="2019" name="J. Hered.">
        <title>An Improved Genome Assembly for Drosophila navojoa, the Basal Species in the mojavensis Cluster.</title>
        <authorList>
            <person name="Vanderlinde T."/>
            <person name="Dupim E.G."/>
            <person name="Nazario-Yepiz N.O."/>
            <person name="Carvalho A.B."/>
        </authorList>
    </citation>
    <scope>NUCLEOTIDE SEQUENCE [LARGE SCALE GENOMIC DNA]</scope>
    <source>
        <strain evidence="1">Navoj_Jal97</strain>
        <tissue evidence="1">Whole organism</tissue>
    </source>
</reference>
<keyword evidence="2" id="KW-1185">Reference proteome</keyword>
<name>A0A484ARE0_DRONA</name>
<dbReference type="EMBL" id="LSRL02010121">
    <property type="protein sequence ID" value="TDG38145.1"/>
    <property type="molecule type" value="Genomic_DNA"/>
</dbReference>
<evidence type="ECO:0000313" key="1">
    <source>
        <dbReference type="EMBL" id="TDG38145.1"/>
    </source>
</evidence>
<accession>A0A484ARE0</accession>
<dbReference type="AlphaFoldDB" id="A0A484ARE0"/>
<protein>
    <submittedName>
        <fullName evidence="1">Uncharacterized protein</fullName>
    </submittedName>
</protein>
<dbReference type="Proteomes" id="UP000295192">
    <property type="component" value="Unassembled WGS sequence"/>
</dbReference>
<comment type="caution">
    <text evidence="1">The sequence shown here is derived from an EMBL/GenBank/DDBJ whole genome shotgun (WGS) entry which is preliminary data.</text>
</comment>
<proteinExistence type="predicted"/>
<organism evidence="1 2">
    <name type="scientific">Drosophila navojoa</name>
    <name type="common">Fruit fly</name>
    <dbReference type="NCBI Taxonomy" id="7232"/>
    <lineage>
        <taxon>Eukaryota</taxon>
        <taxon>Metazoa</taxon>
        <taxon>Ecdysozoa</taxon>
        <taxon>Arthropoda</taxon>
        <taxon>Hexapoda</taxon>
        <taxon>Insecta</taxon>
        <taxon>Pterygota</taxon>
        <taxon>Neoptera</taxon>
        <taxon>Endopterygota</taxon>
        <taxon>Diptera</taxon>
        <taxon>Brachycera</taxon>
        <taxon>Muscomorpha</taxon>
        <taxon>Ephydroidea</taxon>
        <taxon>Drosophilidae</taxon>
        <taxon>Drosophila</taxon>
    </lineage>
</organism>
<gene>
    <name evidence="1" type="ORF">AWZ03_015433</name>
</gene>
<evidence type="ECO:0000313" key="2">
    <source>
        <dbReference type="Proteomes" id="UP000295192"/>
    </source>
</evidence>
<sequence length="97" mass="10871">MFHTNGPLMDPYGQPRETFTLASPKVLTMRAFRSKKKLRQIPISLHPRSNSRRNAAFHSTWSNAPLKSIKIPSTYRAGMASTLLKTCLQASSTQRPG</sequence>
<feature type="non-terminal residue" evidence="1">
    <location>
        <position position="97"/>
    </location>
</feature>